<accession>A0A0F9KRI5</accession>
<reference evidence="2" key="1">
    <citation type="journal article" date="2015" name="Nature">
        <title>Complex archaea that bridge the gap between prokaryotes and eukaryotes.</title>
        <authorList>
            <person name="Spang A."/>
            <person name="Saw J.H."/>
            <person name="Jorgensen S.L."/>
            <person name="Zaremba-Niedzwiedzka K."/>
            <person name="Martijn J."/>
            <person name="Lind A.E."/>
            <person name="van Eijk R."/>
            <person name="Schleper C."/>
            <person name="Guy L."/>
            <person name="Ettema T.J."/>
        </authorList>
    </citation>
    <scope>NUCLEOTIDE SEQUENCE</scope>
</reference>
<dbReference type="EMBL" id="LAZR01012858">
    <property type="protein sequence ID" value="KKM24748.1"/>
    <property type="molecule type" value="Genomic_DNA"/>
</dbReference>
<organism evidence="2">
    <name type="scientific">marine sediment metagenome</name>
    <dbReference type="NCBI Taxonomy" id="412755"/>
    <lineage>
        <taxon>unclassified sequences</taxon>
        <taxon>metagenomes</taxon>
        <taxon>ecological metagenomes</taxon>
    </lineage>
</organism>
<dbReference type="AlphaFoldDB" id="A0A0F9KRI5"/>
<evidence type="ECO:0000313" key="2">
    <source>
        <dbReference type="EMBL" id="KKM24748.1"/>
    </source>
</evidence>
<proteinExistence type="predicted"/>
<feature type="domain" description="Band 7" evidence="1">
    <location>
        <begin position="26"/>
        <end position="220"/>
    </location>
</feature>
<protein>
    <recommendedName>
        <fullName evidence="1">Band 7 domain-containing protein</fullName>
    </recommendedName>
</protein>
<name>A0A0F9KRI5_9ZZZZ</name>
<dbReference type="Pfam" id="PF01145">
    <property type="entry name" value="Band_7"/>
    <property type="match status" value="1"/>
</dbReference>
<gene>
    <name evidence="2" type="ORF">LCGC14_1601950</name>
</gene>
<dbReference type="PROSITE" id="PS51257">
    <property type="entry name" value="PROKAR_LIPOPROTEIN"/>
    <property type="match status" value="1"/>
</dbReference>
<feature type="non-terminal residue" evidence="2">
    <location>
        <position position="222"/>
    </location>
</feature>
<comment type="caution">
    <text evidence="2">The sequence shown here is derived from an EMBL/GenBank/DDBJ whole genome shotgun (WGS) entry which is preliminary data.</text>
</comment>
<evidence type="ECO:0000259" key="1">
    <source>
        <dbReference type="Pfam" id="PF01145"/>
    </source>
</evidence>
<dbReference type="InterPro" id="IPR001107">
    <property type="entry name" value="Band_7"/>
</dbReference>
<sequence length="222" mass="24537">MKSRITRVGLLLIMGIMLSFMTACTRIDPGYGGIVVDLNGEDKGVDDITIETGRIYYNPIGKAVYQLPHFMQRVVWTADANEGSRNNEEITFNSIEGTIIKSDVGFAWSVKQERIPHVFVEFRTSVSDITDGYFRSQVRGAITACAEIKTLELIYGSEKTAISTCAFNRIAAVPFIKANFDLEYLTFIGAFRFDPKVQDAINNKIAAENEATAVEKAAEGVA</sequence>